<organism evidence="10 11">
    <name type="scientific">Sphingopyxis indica</name>
    <dbReference type="NCBI Taxonomy" id="436663"/>
    <lineage>
        <taxon>Bacteria</taxon>
        <taxon>Pseudomonadati</taxon>
        <taxon>Pseudomonadota</taxon>
        <taxon>Alphaproteobacteria</taxon>
        <taxon>Sphingomonadales</taxon>
        <taxon>Sphingomonadaceae</taxon>
        <taxon>Sphingopyxis</taxon>
    </lineage>
</organism>
<dbReference type="Gene3D" id="1.10.3720.10">
    <property type="entry name" value="MetI-like"/>
    <property type="match status" value="2"/>
</dbReference>
<dbReference type="AlphaFoldDB" id="A0A239IQA1"/>
<feature type="transmembrane region" description="Helical" evidence="8">
    <location>
        <begin position="296"/>
        <end position="316"/>
    </location>
</feature>
<evidence type="ECO:0000256" key="3">
    <source>
        <dbReference type="ARBA" id="ARBA00022475"/>
    </source>
</evidence>
<feature type="transmembrane region" description="Helical" evidence="8">
    <location>
        <begin position="245"/>
        <end position="262"/>
    </location>
</feature>
<dbReference type="GO" id="GO:0055085">
    <property type="term" value="P:transmembrane transport"/>
    <property type="evidence" value="ECO:0007669"/>
    <property type="project" value="InterPro"/>
</dbReference>
<keyword evidence="4" id="KW-0997">Cell inner membrane</keyword>
<feature type="transmembrane region" description="Helical" evidence="8">
    <location>
        <begin position="65"/>
        <end position="93"/>
    </location>
</feature>
<evidence type="ECO:0000259" key="9">
    <source>
        <dbReference type="PROSITE" id="PS50928"/>
    </source>
</evidence>
<feature type="domain" description="ABC transmembrane type-1" evidence="9">
    <location>
        <begin position="68"/>
        <end position="259"/>
    </location>
</feature>
<keyword evidence="5 8" id="KW-0812">Transmembrane</keyword>
<feature type="transmembrane region" description="Helical" evidence="8">
    <location>
        <begin position="146"/>
        <end position="171"/>
    </location>
</feature>
<keyword evidence="6 8" id="KW-1133">Transmembrane helix</keyword>
<feature type="transmembrane region" description="Helical" evidence="8">
    <location>
        <begin position="105"/>
        <end position="126"/>
    </location>
</feature>
<proteinExistence type="predicted"/>
<feature type="transmembrane region" description="Helical" evidence="8">
    <location>
        <begin position="21"/>
        <end position="45"/>
    </location>
</feature>
<gene>
    <name evidence="10" type="ORF">SAMN06295955_108104</name>
</gene>
<dbReference type="Proteomes" id="UP000198339">
    <property type="component" value="Unassembled WGS sequence"/>
</dbReference>
<evidence type="ECO:0000256" key="7">
    <source>
        <dbReference type="ARBA" id="ARBA00023136"/>
    </source>
</evidence>
<dbReference type="GO" id="GO:0005886">
    <property type="term" value="C:plasma membrane"/>
    <property type="evidence" value="ECO:0007669"/>
    <property type="project" value="UniProtKB-SubCell"/>
</dbReference>
<dbReference type="CDD" id="cd06261">
    <property type="entry name" value="TM_PBP2"/>
    <property type="match status" value="1"/>
</dbReference>
<keyword evidence="3" id="KW-1003">Cell membrane</keyword>
<feature type="transmembrane region" description="Helical" evidence="8">
    <location>
        <begin position="396"/>
        <end position="415"/>
    </location>
</feature>
<dbReference type="SUPFAM" id="SSF161098">
    <property type="entry name" value="MetI-like"/>
    <property type="match status" value="2"/>
</dbReference>
<dbReference type="EMBL" id="FZPA01000008">
    <property type="protein sequence ID" value="SNS95741.1"/>
    <property type="molecule type" value="Genomic_DNA"/>
</dbReference>
<feature type="domain" description="ABC transmembrane type-1" evidence="9">
    <location>
        <begin position="332"/>
        <end position="522"/>
    </location>
</feature>
<evidence type="ECO:0000256" key="1">
    <source>
        <dbReference type="ARBA" id="ARBA00004429"/>
    </source>
</evidence>
<comment type="subcellular location">
    <subcellularLocation>
        <location evidence="1">Cell inner membrane</location>
        <topology evidence="1">Multi-pass membrane protein</topology>
    </subcellularLocation>
</comment>
<evidence type="ECO:0000256" key="6">
    <source>
        <dbReference type="ARBA" id="ARBA00022989"/>
    </source>
</evidence>
<feature type="transmembrane region" description="Helical" evidence="8">
    <location>
        <begin position="336"/>
        <end position="357"/>
    </location>
</feature>
<dbReference type="InterPro" id="IPR035906">
    <property type="entry name" value="MetI-like_sf"/>
</dbReference>
<evidence type="ECO:0000256" key="2">
    <source>
        <dbReference type="ARBA" id="ARBA00022448"/>
    </source>
</evidence>
<reference evidence="10 11" key="1">
    <citation type="submission" date="2017-06" db="EMBL/GenBank/DDBJ databases">
        <authorList>
            <person name="Kim H.J."/>
            <person name="Triplett B.A."/>
        </authorList>
    </citation>
    <scope>NUCLEOTIDE SEQUENCE [LARGE SCALE GENOMIC DNA]</scope>
    <source>
        <strain evidence="10 11">DS15</strain>
    </source>
</reference>
<dbReference type="PANTHER" id="PTHR43357">
    <property type="entry name" value="INNER MEMBRANE ABC TRANSPORTER PERMEASE PROTEIN YDCV"/>
    <property type="match status" value="1"/>
</dbReference>
<keyword evidence="2" id="KW-0813">Transport</keyword>
<evidence type="ECO:0000256" key="5">
    <source>
        <dbReference type="ARBA" id="ARBA00022692"/>
    </source>
</evidence>
<evidence type="ECO:0000313" key="10">
    <source>
        <dbReference type="EMBL" id="SNS95741.1"/>
    </source>
</evidence>
<accession>A0A239IQA1</accession>
<keyword evidence="11" id="KW-1185">Reference proteome</keyword>
<keyword evidence="7 8" id="KW-0472">Membrane</keyword>
<feature type="transmembrane region" description="Helical" evidence="8">
    <location>
        <begin position="454"/>
        <end position="474"/>
    </location>
</feature>
<sequence>MASAVGRPSGRSPVTRSVTERTLIVGSASAILLAACVLPLLWPLIGLATGGRGVDLGLIADPALWSLLARTLVVTAAVLALALGIGLPMAVLVARTDVIGRGAVLVLHAFPALLPPLLPALGWFHLLGRQGLIGNEASTAILFSEAGVVLTLGLALAPIVTALTALALWNIDPSQEEAARVTAAPGRVATRILLPAARPAIALAGIVVAALALSEVGVPTFLRARTYAAAVFARLGGVDFAPAEALLLALPVLALTAMLLVAERWTAGGRSFATLGLRSFRKAPMALGPWRAPASLFCWLVAALSAAPVAALAWRAGWDGFAELPLWIGNGVSNSLLPAALAATVIAIVAIPVGHGLARRDRVTAGLDIVAFAAFVAPPALLGVGLVALWNRPETGWLYGSWLIIALGYVGRYAAIGVRAFAAACAQLPATIEDAARVFGVGYGSRLARIVVPLHARAFIGVWLLTLLFCLRDLETATLFYPPGQEPLPIRIFTLEANGPETVVAALACVQAALSAIAVALVLPLLGARAAR</sequence>
<dbReference type="InterPro" id="IPR000515">
    <property type="entry name" value="MetI-like"/>
</dbReference>
<protein>
    <submittedName>
        <fullName evidence="10">Iron(III) transport system permease protein</fullName>
    </submittedName>
</protein>
<dbReference type="PROSITE" id="PS50928">
    <property type="entry name" value="ABC_TM1"/>
    <property type="match status" value="2"/>
</dbReference>
<evidence type="ECO:0000256" key="4">
    <source>
        <dbReference type="ARBA" id="ARBA00022519"/>
    </source>
</evidence>
<name>A0A239IQA1_9SPHN</name>
<evidence type="ECO:0000256" key="8">
    <source>
        <dbReference type="SAM" id="Phobius"/>
    </source>
</evidence>
<dbReference type="PANTHER" id="PTHR43357:SF3">
    <property type="entry name" value="FE(3+)-TRANSPORT SYSTEM PERMEASE PROTEIN FBPB 2"/>
    <property type="match status" value="1"/>
</dbReference>
<evidence type="ECO:0000313" key="11">
    <source>
        <dbReference type="Proteomes" id="UP000198339"/>
    </source>
</evidence>
<feature type="transmembrane region" description="Helical" evidence="8">
    <location>
        <begin position="503"/>
        <end position="526"/>
    </location>
</feature>
<feature type="transmembrane region" description="Helical" evidence="8">
    <location>
        <begin position="369"/>
        <end position="390"/>
    </location>
</feature>
<feature type="transmembrane region" description="Helical" evidence="8">
    <location>
        <begin position="192"/>
        <end position="213"/>
    </location>
</feature>